<accession>A0A9W8ANQ0</accession>
<feature type="non-terminal residue" evidence="3">
    <location>
        <position position="330"/>
    </location>
</feature>
<dbReference type="Gene3D" id="1.10.1200.10">
    <property type="entry name" value="ACP-like"/>
    <property type="match status" value="1"/>
</dbReference>
<dbReference type="GO" id="GO:0005737">
    <property type="term" value="C:cytoplasm"/>
    <property type="evidence" value="ECO:0007669"/>
    <property type="project" value="TreeGrafter"/>
</dbReference>
<organism evidence="3 4">
    <name type="scientific">Dispira parvispora</name>
    <dbReference type="NCBI Taxonomy" id="1520584"/>
    <lineage>
        <taxon>Eukaryota</taxon>
        <taxon>Fungi</taxon>
        <taxon>Fungi incertae sedis</taxon>
        <taxon>Zoopagomycota</taxon>
        <taxon>Kickxellomycotina</taxon>
        <taxon>Dimargaritomycetes</taxon>
        <taxon>Dimargaritales</taxon>
        <taxon>Dimargaritaceae</taxon>
        <taxon>Dispira</taxon>
    </lineage>
</organism>
<feature type="domain" description="Carrier" evidence="2">
    <location>
        <begin position="134"/>
        <end position="209"/>
    </location>
</feature>
<evidence type="ECO:0000313" key="4">
    <source>
        <dbReference type="Proteomes" id="UP001150925"/>
    </source>
</evidence>
<sequence>MYFTGDLGCWLPSGKVHYIGRKDNQVKLRGFRIELGDVESWCERMNSTIQQAVALVVNKQLVTYVSPQYVDSDKVRQALKQVLPYYMVPTHIIPLDDIPKTRNGKVDRRALMEYPLPEAMSSNTAFIDDASKFSDIYRLVARLALQALQFAEDHPLPVPSTSFFAMGGDSISAVSFSTLCRKQGLNVTVAKIFTLQTLGDIATDCETESDKNNGELQVSTLTHFQRWLKEEQCGSADMVVEVQDTDQPLYVLKQPLGFTSFNEWKNVLEERNSTQMEIGSSSEPINTNEIGLTAEWTISSSEFPMFATDKLYGLHQCTLSELLLAGFLMA</sequence>
<evidence type="ECO:0000313" key="3">
    <source>
        <dbReference type="EMBL" id="KAJ1949128.1"/>
    </source>
</evidence>
<dbReference type="InterPro" id="IPR042099">
    <property type="entry name" value="ANL_N_sf"/>
</dbReference>
<dbReference type="InterPro" id="IPR036736">
    <property type="entry name" value="ACP-like_sf"/>
</dbReference>
<dbReference type="GO" id="GO:0031177">
    <property type="term" value="F:phosphopantetheine binding"/>
    <property type="evidence" value="ECO:0007669"/>
    <property type="project" value="TreeGrafter"/>
</dbReference>
<dbReference type="SUPFAM" id="SSF56801">
    <property type="entry name" value="Acetyl-CoA synthetase-like"/>
    <property type="match status" value="1"/>
</dbReference>
<gene>
    <name evidence="3" type="ORF">IWQ62_006784</name>
</gene>
<keyword evidence="4" id="KW-1185">Reference proteome</keyword>
<dbReference type="AlphaFoldDB" id="A0A9W8ANQ0"/>
<comment type="caution">
    <text evidence="3">The sequence shown here is derived from an EMBL/GenBank/DDBJ whole genome shotgun (WGS) entry which is preliminary data.</text>
</comment>
<dbReference type="Gene3D" id="3.30.300.30">
    <property type="match status" value="1"/>
</dbReference>
<keyword evidence="1" id="KW-0436">Ligase</keyword>
<dbReference type="InterPro" id="IPR045851">
    <property type="entry name" value="AMP-bd_C_sf"/>
</dbReference>
<dbReference type="OrthoDB" id="416786at2759"/>
<dbReference type="GO" id="GO:0043041">
    <property type="term" value="P:amino acid activation for nonribosomal peptide biosynthetic process"/>
    <property type="evidence" value="ECO:0007669"/>
    <property type="project" value="TreeGrafter"/>
</dbReference>
<dbReference type="PANTHER" id="PTHR45527:SF1">
    <property type="entry name" value="FATTY ACID SYNTHASE"/>
    <property type="match status" value="1"/>
</dbReference>
<dbReference type="PANTHER" id="PTHR45527">
    <property type="entry name" value="NONRIBOSOMAL PEPTIDE SYNTHETASE"/>
    <property type="match status" value="1"/>
</dbReference>
<evidence type="ECO:0000259" key="2">
    <source>
        <dbReference type="PROSITE" id="PS50075"/>
    </source>
</evidence>
<dbReference type="EMBL" id="JANBPY010004111">
    <property type="protein sequence ID" value="KAJ1949128.1"/>
    <property type="molecule type" value="Genomic_DNA"/>
</dbReference>
<dbReference type="PROSITE" id="PS50075">
    <property type="entry name" value="CARRIER"/>
    <property type="match status" value="1"/>
</dbReference>
<dbReference type="Proteomes" id="UP001150925">
    <property type="component" value="Unassembled WGS sequence"/>
</dbReference>
<dbReference type="Pfam" id="PF00550">
    <property type="entry name" value="PP-binding"/>
    <property type="match status" value="1"/>
</dbReference>
<dbReference type="InterPro" id="IPR009081">
    <property type="entry name" value="PP-bd_ACP"/>
</dbReference>
<dbReference type="GO" id="GO:0016874">
    <property type="term" value="F:ligase activity"/>
    <property type="evidence" value="ECO:0007669"/>
    <property type="project" value="UniProtKB-KW"/>
</dbReference>
<proteinExistence type="predicted"/>
<dbReference type="SUPFAM" id="SSF47336">
    <property type="entry name" value="ACP-like"/>
    <property type="match status" value="1"/>
</dbReference>
<reference evidence="3" key="1">
    <citation type="submission" date="2022-07" db="EMBL/GenBank/DDBJ databases">
        <title>Phylogenomic reconstructions and comparative analyses of Kickxellomycotina fungi.</title>
        <authorList>
            <person name="Reynolds N.K."/>
            <person name="Stajich J.E."/>
            <person name="Barry K."/>
            <person name="Grigoriev I.V."/>
            <person name="Crous P."/>
            <person name="Smith M.E."/>
        </authorList>
    </citation>
    <scope>NUCLEOTIDE SEQUENCE</scope>
    <source>
        <strain evidence="3">RSA 1196</strain>
    </source>
</reference>
<dbReference type="GO" id="GO:0044550">
    <property type="term" value="P:secondary metabolite biosynthetic process"/>
    <property type="evidence" value="ECO:0007669"/>
    <property type="project" value="TreeGrafter"/>
</dbReference>
<dbReference type="InterPro" id="IPR025110">
    <property type="entry name" value="AMP-bd_C"/>
</dbReference>
<protein>
    <recommendedName>
        <fullName evidence="2">Carrier domain-containing protein</fullName>
    </recommendedName>
</protein>
<dbReference type="Gene3D" id="3.40.50.12780">
    <property type="entry name" value="N-terminal domain of ligase-like"/>
    <property type="match status" value="1"/>
</dbReference>
<name>A0A9W8ANQ0_9FUNG</name>
<evidence type="ECO:0000256" key="1">
    <source>
        <dbReference type="ARBA" id="ARBA00022598"/>
    </source>
</evidence>
<dbReference type="Pfam" id="PF13193">
    <property type="entry name" value="AMP-binding_C"/>
    <property type="match status" value="1"/>
</dbReference>